<dbReference type="Gene3D" id="1.10.357.10">
    <property type="entry name" value="Tetracycline Repressor, domain 2"/>
    <property type="match status" value="1"/>
</dbReference>
<dbReference type="InterPro" id="IPR004111">
    <property type="entry name" value="Repressor_TetR_C"/>
</dbReference>
<dbReference type="Pfam" id="PF02909">
    <property type="entry name" value="TetR_C_1"/>
    <property type="match status" value="1"/>
</dbReference>
<dbReference type="Proteomes" id="UP001595823">
    <property type="component" value="Unassembled WGS sequence"/>
</dbReference>
<dbReference type="InterPro" id="IPR050109">
    <property type="entry name" value="HTH-type_TetR-like_transc_reg"/>
</dbReference>
<reference evidence="7" key="1">
    <citation type="journal article" date="2019" name="Int. J. Syst. Evol. Microbiol.">
        <title>The Global Catalogue of Microorganisms (GCM) 10K type strain sequencing project: providing services to taxonomists for standard genome sequencing and annotation.</title>
        <authorList>
            <consortium name="The Broad Institute Genomics Platform"/>
            <consortium name="The Broad Institute Genome Sequencing Center for Infectious Disease"/>
            <person name="Wu L."/>
            <person name="Ma J."/>
        </authorList>
    </citation>
    <scope>NUCLEOTIDE SEQUENCE [LARGE SCALE GENOMIC DNA]</scope>
    <source>
        <strain evidence="7">IBRC-M 10908</strain>
    </source>
</reference>
<dbReference type="SUPFAM" id="SSF46689">
    <property type="entry name" value="Homeodomain-like"/>
    <property type="match status" value="1"/>
</dbReference>
<keyword evidence="2 4" id="KW-0238">DNA-binding</keyword>
<keyword evidence="3" id="KW-0804">Transcription</keyword>
<evidence type="ECO:0000313" key="7">
    <source>
        <dbReference type="Proteomes" id="UP001595823"/>
    </source>
</evidence>
<dbReference type="SUPFAM" id="SSF48498">
    <property type="entry name" value="Tetracyclin repressor-like, C-terminal domain"/>
    <property type="match status" value="1"/>
</dbReference>
<comment type="caution">
    <text evidence="6">The sequence shown here is derived from an EMBL/GenBank/DDBJ whole genome shotgun (WGS) entry which is preliminary data.</text>
</comment>
<dbReference type="Gene3D" id="1.10.10.60">
    <property type="entry name" value="Homeodomain-like"/>
    <property type="match status" value="1"/>
</dbReference>
<sequence length="236" mass="25585">MSEVPEVVWLRSRRGRRGPAPERDHAGITAAAVAIADEEGLEAVTMRSVARRLGTGPASLYRYVSSREDLLDLMTDEMAGEVDVSVPHTGDPAEDMADIALRIRAVYRAHPWFLDVPLEVLRMGPKGLRYLEYALGALEPTGAPGNAKLKTTAMTTGIVAMLVRMEREADPSNDSRFAAQARYIDSMISSGDFPLIAAAMGDQAADSRPVSDDEKLKETLRRVVRGLLGLPSPGRA</sequence>
<gene>
    <name evidence="6" type="ORF">ACFPET_03575</name>
</gene>
<protein>
    <submittedName>
        <fullName evidence="6">TetR/AcrR family transcriptional regulator</fullName>
    </submittedName>
</protein>
<dbReference type="Pfam" id="PF00440">
    <property type="entry name" value="TetR_N"/>
    <property type="match status" value="1"/>
</dbReference>
<keyword evidence="1" id="KW-0805">Transcription regulation</keyword>
<dbReference type="PROSITE" id="PS50977">
    <property type="entry name" value="HTH_TETR_2"/>
    <property type="match status" value="1"/>
</dbReference>
<feature type="domain" description="HTH tetR-type" evidence="5">
    <location>
        <begin position="22"/>
        <end position="82"/>
    </location>
</feature>
<evidence type="ECO:0000256" key="3">
    <source>
        <dbReference type="ARBA" id="ARBA00023163"/>
    </source>
</evidence>
<feature type="DNA-binding region" description="H-T-H motif" evidence="4">
    <location>
        <begin position="45"/>
        <end position="64"/>
    </location>
</feature>
<dbReference type="InterPro" id="IPR009057">
    <property type="entry name" value="Homeodomain-like_sf"/>
</dbReference>
<name>A0ABV8TU31_9ACTN</name>
<dbReference type="InterPro" id="IPR001647">
    <property type="entry name" value="HTH_TetR"/>
</dbReference>
<proteinExistence type="predicted"/>
<dbReference type="PANTHER" id="PTHR30055:SF151">
    <property type="entry name" value="TRANSCRIPTIONAL REGULATORY PROTEIN"/>
    <property type="match status" value="1"/>
</dbReference>
<evidence type="ECO:0000259" key="5">
    <source>
        <dbReference type="PROSITE" id="PS50977"/>
    </source>
</evidence>
<organism evidence="6 7">
    <name type="scientific">Salininema proteolyticum</name>
    <dbReference type="NCBI Taxonomy" id="1607685"/>
    <lineage>
        <taxon>Bacteria</taxon>
        <taxon>Bacillati</taxon>
        <taxon>Actinomycetota</taxon>
        <taxon>Actinomycetes</taxon>
        <taxon>Glycomycetales</taxon>
        <taxon>Glycomycetaceae</taxon>
        <taxon>Salininema</taxon>
    </lineage>
</organism>
<evidence type="ECO:0000256" key="1">
    <source>
        <dbReference type="ARBA" id="ARBA00023015"/>
    </source>
</evidence>
<dbReference type="EMBL" id="JBHSDK010000003">
    <property type="protein sequence ID" value="MFC4334273.1"/>
    <property type="molecule type" value="Genomic_DNA"/>
</dbReference>
<evidence type="ECO:0000256" key="2">
    <source>
        <dbReference type="ARBA" id="ARBA00023125"/>
    </source>
</evidence>
<dbReference type="PANTHER" id="PTHR30055">
    <property type="entry name" value="HTH-TYPE TRANSCRIPTIONAL REGULATOR RUTR"/>
    <property type="match status" value="1"/>
</dbReference>
<evidence type="ECO:0000313" key="6">
    <source>
        <dbReference type="EMBL" id="MFC4334273.1"/>
    </source>
</evidence>
<dbReference type="InterPro" id="IPR036271">
    <property type="entry name" value="Tet_transcr_reg_TetR-rel_C_sf"/>
</dbReference>
<evidence type="ECO:0000256" key="4">
    <source>
        <dbReference type="PROSITE-ProRule" id="PRU00335"/>
    </source>
</evidence>
<keyword evidence="7" id="KW-1185">Reference proteome</keyword>
<accession>A0ABV8TU31</accession>
<dbReference type="RefSeq" id="WP_380618007.1">
    <property type="nucleotide sequence ID" value="NZ_JBHSDK010000003.1"/>
</dbReference>